<dbReference type="KEGG" id="bvz:BRAD3257_7421"/>
<proteinExistence type="predicted"/>
<organism evidence="1 2">
    <name type="scientific">Bradyrhizobium vignae</name>
    <dbReference type="NCBI Taxonomy" id="1549949"/>
    <lineage>
        <taxon>Bacteria</taxon>
        <taxon>Pseudomonadati</taxon>
        <taxon>Pseudomonadota</taxon>
        <taxon>Alphaproteobacteria</taxon>
        <taxon>Hyphomicrobiales</taxon>
        <taxon>Nitrobacteraceae</taxon>
        <taxon>Bradyrhizobium</taxon>
    </lineage>
</organism>
<dbReference type="AlphaFoldDB" id="A0A2U3Q9V2"/>
<name>A0A2U3Q9V2_9BRAD</name>
<dbReference type="EMBL" id="LS398110">
    <property type="protein sequence ID" value="SPP98157.1"/>
    <property type="molecule type" value="Genomic_DNA"/>
</dbReference>
<gene>
    <name evidence="1" type="ORF">BRAD3257_7421</name>
</gene>
<evidence type="ECO:0000313" key="2">
    <source>
        <dbReference type="Proteomes" id="UP000246085"/>
    </source>
</evidence>
<dbReference type="Proteomes" id="UP000246085">
    <property type="component" value="Chromosome BRAD3257"/>
</dbReference>
<accession>A0A2U3Q9V2</accession>
<evidence type="ECO:0000313" key="1">
    <source>
        <dbReference type="EMBL" id="SPP98157.1"/>
    </source>
</evidence>
<reference evidence="1 2" key="1">
    <citation type="submission" date="2018-03" db="EMBL/GenBank/DDBJ databases">
        <authorList>
            <person name="Gully D."/>
        </authorList>
    </citation>
    <scope>NUCLEOTIDE SEQUENCE [LARGE SCALE GENOMIC DNA]</scope>
    <source>
        <strain evidence="1">ORS3257</strain>
    </source>
</reference>
<sequence>MERMITKKSRGKIDVALKAKIAFEAAREQAMVADLAQCYEVHPNQIYLEEAASGECSARLRRQCWPSRRRP</sequence>
<protein>
    <submittedName>
        <fullName evidence="1">Uncharacterized protein</fullName>
    </submittedName>
</protein>